<name>A0A3A4NIR2_ABYX5</name>
<protein>
    <recommendedName>
        <fullName evidence="4">DUF2892 domain-containing protein</fullName>
    </recommendedName>
</protein>
<proteinExistence type="predicted"/>
<sequence>MLEETGGMSHEAENEMDQESSSTSSVSSEEVIGSATAERISEEIRRDIEMRVLYYSQAGKDAIDDRLDELDEEWDIERAFGVNAAGFTLAGLAFGVVFGRKWYILPVLAAGCLLQQSLKGWTAPMTLLRMLGFRTPAEIDAERYALKALRGDFQEIHPTEEKEQKDLSRILGAVER</sequence>
<organism evidence="2 3">
    <name type="scientific">Abyssobacteria bacterium (strain SURF_5)</name>
    <dbReference type="NCBI Taxonomy" id="2093360"/>
    <lineage>
        <taxon>Bacteria</taxon>
        <taxon>Pseudomonadati</taxon>
        <taxon>Candidatus Hydrogenedentota</taxon>
        <taxon>Candidatus Abyssobacteria</taxon>
    </lineage>
</organism>
<feature type="compositionally biased region" description="Low complexity" evidence="1">
    <location>
        <begin position="19"/>
        <end position="31"/>
    </location>
</feature>
<dbReference type="Gene3D" id="6.10.140.1340">
    <property type="match status" value="1"/>
</dbReference>
<evidence type="ECO:0008006" key="4">
    <source>
        <dbReference type="Google" id="ProtNLM"/>
    </source>
</evidence>
<dbReference type="AlphaFoldDB" id="A0A3A4NIR2"/>
<reference evidence="2 3" key="1">
    <citation type="journal article" date="2017" name="ISME J.">
        <title>Energy and carbon metabolisms in a deep terrestrial subsurface fluid microbial community.</title>
        <authorList>
            <person name="Momper L."/>
            <person name="Jungbluth S.P."/>
            <person name="Lee M.D."/>
            <person name="Amend J.P."/>
        </authorList>
    </citation>
    <scope>NUCLEOTIDE SEQUENCE [LARGE SCALE GENOMIC DNA]</scope>
    <source>
        <strain evidence="2">SURF_5</strain>
    </source>
</reference>
<feature type="region of interest" description="Disordered" evidence="1">
    <location>
        <begin position="1"/>
        <end position="34"/>
    </location>
</feature>
<dbReference type="EMBL" id="QZKU01000075">
    <property type="protein sequence ID" value="RJP20663.1"/>
    <property type="molecule type" value="Genomic_DNA"/>
</dbReference>
<comment type="caution">
    <text evidence="2">The sequence shown here is derived from an EMBL/GenBank/DDBJ whole genome shotgun (WGS) entry which is preliminary data.</text>
</comment>
<gene>
    <name evidence="2" type="ORF">C4520_10935</name>
</gene>
<evidence type="ECO:0000313" key="3">
    <source>
        <dbReference type="Proteomes" id="UP000265882"/>
    </source>
</evidence>
<evidence type="ECO:0000256" key="1">
    <source>
        <dbReference type="SAM" id="MobiDB-lite"/>
    </source>
</evidence>
<dbReference type="Proteomes" id="UP000265882">
    <property type="component" value="Unassembled WGS sequence"/>
</dbReference>
<evidence type="ECO:0000313" key="2">
    <source>
        <dbReference type="EMBL" id="RJP20663.1"/>
    </source>
</evidence>
<accession>A0A3A4NIR2</accession>